<dbReference type="AlphaFoldDB" id="A0ABD3NAQ3"/>
<dbReference type="SUPFAM" id="SSF49785">
    <property type="entry name" value="Galactose-binding domain-like"/>
    <property type="match status" value="1"/>
</dbReference>
<name>A0ABD3NAQ3_9STRA</name>
<evidence type="ECO:0000313" key="3">
    <source>
        <dbReference type="EMBL" id="KAL3771652.1"/>
    </source>
</evidence>
<evidence type="ECO:0000313" key="4">
    <source>
        <dbReference type="Proteomes" id="UP001530400"/>
    </source>
</evidence>
<dbReference type="PANTHER" id="PTHR46115">
    <property type="entry name" value="THIOREDOXIN-LIKE PROTEIN 1"/>
    <property type="match status" value="1"/>
</dbReference>
<dbReference type="InterPro" id="IPR010400">
    <property type="entry name" value="PITH_dom"/>
</dbReference>
<dbReference type="Gene3D" id="2.60.120.470">
    <property type="entry name" value="PITH domain"/>
    <property type="match status" value="1"/>
</dbReference>
<keyword evidence="4" id="KW-1185">Reference proteome</keyword>
<dbReference type="InterPro" id="IPR037047">
    <property type="entry name" value="PITH_dom_sf"/>
</dbReference>
<keyword evidence="1" id="KW-1015">Disulfide bond</keyword>
<gene>
    <name evidence="3" type="ORF">ACHAWO_001713</name>
</gene>
<dbReference type="Proteomes" id="UP001530400">
    <property type="component" value="Unassembled WGS sequence"/>
</dbReference>
<evidence type="ECO:0000259" key="2">
    <source>
        <dbReference type="PROSITE" id="PS51532"/>
    </source>
</evidence>
<dbReference type="PROSITE" id="PS51532">
    <property type="entry name" value="PITH"/>
    <property type="match status" value="1"/>
</dbReference>
<feature type="domain" description="PITH" evidence="2">
    <location>
        <begin position="15"/>
        <end position="186"/>
    </location>
</feature>
<comment type="caution">
    <text evidence="3">The sequence shown here is derived from an EMBL/GenBank/DDBJ whole genome shotgun (WGS) entry which is preliminary data.</text>
</comment>
<reference evidence="3 4" key="1">
    <citation type="submission" date="2024-10" db="EMBL/GenBank/DDBJ databases">
        <title>Updated reference genomes for cyclostephanoid diatoms.</title>
        <authorList>
            <person name="Roberts W.R."/>
            <person name="Alverson A.J."/>
        </authorList>
    </citation>
    <scope>NUCLEOTIDE SEQUENCE [LARGE SCALE GENOMIC DNA]</scope>
    <source>
        <strain evidence="3 4">AJA010-31</strain>
    </source>
</reference>
<dbReference type="Pfam" id="PF06201">
    <property type="entry name" value="PITH"/>
    <property type="match status" value="1"/>
</dbReference>
<evidence type="ECO:0000256" key="1">
    <source>
        <dbReference type="ARBA" id="ARBA00023157"/>
    </source>
</evidence>
<sequence>MMNAATAAGGASEPAPAEDGNSLIDLSTILDKSACYARNENAGFPWGNLFIGDSRLGMRSDADEQLIIHLSFQEFVRVKSIKFNEYNNGADPELNPVKVHIHINRNNLGFEDIEDVDPAQTITLTAADLKESSNPIELYFVKFQRVKSLTFYIDENEGGDITAIGGLRIMGKTVATTNMKDFKKQG</sequence>
<organism evidence="3 4">
    <name type="scientific">Cyclotella atomus</name>
    <dbReference type="NCBI Taxonomy" id="382360"/>
    <lineage>
        <taxon>Eukaryota</taxon>
        <taxon>Sar</taxon>
        <taxon>Stramenopiles</taxon>
        <taxon>Ochrophyta</taxon>
        <taxon>Bacillariophyta</taxon>
        <taxon>Coscinodiscophyceae</taxon>
        <taxon>Thalassiosirophycidae</taxon>
        <taxon>Stephanodiscales</taxon>
        <taxon>Stephanodiscaceae</taxon>
        <taxon>Cyclotella</taxon>
    </lineage>
</organism>
<accession>A0ABD3NAQ3</accession>
<dbReference type="GO" id="GO:0005737">
    <property type="term" value="C:cytoplasm"/>
    <property type="evidence" value="ECO:0007669"/>
    <property type="project" value="UniProtKB-ARBA"/>
</dbReference>
<dbReference type="EMBL" id="JALLPJ020001283">
    <property type="protein sequence ID" value="KAL3771652.1"/>
    <property type="molecule type" value="Genomic_DNA"/>
</dbReference>
<dbReference type="InterPro" id="IPR008979">
    <property type="entry name" value="Galactose-bd-like_sf"/>
</dbReference>
<protein>
    <recommendedName>
        <fullName evidence="2">PITH domain-containing protein</fullName>
    </recommendedName>
</protein>
<proteinExistence type="predicted"/>